<protein>
    <submittedName>
        <fullName evidence="2">Uncharacterized protein</fullName>
    </submittedName>
</protein>
<reference evidence="2 3" key="1">
    <citation type="journal article" date="2018" name="IMA Fungus">
        <title>IMA Genome-F 9: Draft genome sequence of Annulohypoxylon stygium, Aspergillus mulundensis, Berkeleyomyces basicola (syn. Thielaviopsis basicola), Ceratocystis smalleyi, two Cercospora beticola strains, Coleophoma cylindrospora, Fusarium fracticaudum, Phialophora cf. hyalina, and Morchella septimelata.</title>
        <authorList>
            <person name="Wingfield B.D."/>
            <person name="Bills G.F."/>
            <person name="Dong Y."/>
            <person name="Huang W."/>
            <person name="Nel W.J."/>
            <person name="Swalarsk-Parry B.S."/>
            <person name="Vaghefi N."/>
            <person name="Wilken P.M."/>
            <person name="An Z."/>
            <person name="de Beer Z.W."/>
            <person name="De Vos L."/>
            <person name="Chen L."/>
            <person name="Duong T.A."/>
            <person name="Gao Y."/>
            <person name="Hammerbacher A."/>
            <person name="Kikkert J.R."/>
            <person name="Li Y."/>
            <person name="Li H."/>
            <person name="Li K."/>
            <person name="Li Q."/>
            <person name="Liu X."/>
            <person name="Ma X."/>
            <person name="Naidoo K."/>
            <person name="Pethybridge S.J."/>
            <person name="Sun J."/>
            <person name="Steenkamp E.T."/>
            <person name="van der Nest M.A."/>
            <person name="van Wyk S."/>
            <person name="Wingfield M.J."/>
            <person name="Xiong C."/>
            <person name="Yue Q."/>
            <person name="Zhang X."/>
        </authorList>
    </citation>
    <scope>NUCLEOTIDE SEQUENCE [LARGE SCALE GENOMIC DNA]</scope>
    <source>
        <strain evidence="2 3">BP5796</strain>
    </source>
</reference>
<dbReference type="AlphaFoldDB" id="A0A3D8T8P4"/>
<feature type="compositionally biased region" description="Basic residues" evidence="1">
    <location>
        <begin position="1"/>
        <end position="12"/>
    </location>
</feature>
<evidence type="ECO:0000313" key="3">
    <source>
        <dbReference type="Proteomes" id="UP000256328"/>
    </source>
</evidence>
<evidence type="ECO:0000313" key="2">
    <source>
        <dbReference type="EMBL" id="RDW94962.1"/>
    </source>
</evidence>
<name>A0A3D8T8P4_9HELO</name>
<dbReference type="Proteomes" id="UP000256328">
    <property type="component" value="Unassembled WGS sequence"/>
</dbReference>
<evidence type="ECO:0000256" key="1">
    <source>
        <dbReference type="SAM" id="MobiDB-lite"/>
    </source>
</evidence>
<sequence>MHCQFRHGRGHGNRPEGRPVLYSTDGARTIPASTGLPPESGRTFTRARAGAASSAPLSFGESFKYLDFTFESLQGTPTASSRRISRAPDDRWSQSAGAEEAMLVERPPAALKRPSIREYDYPTRRLGARAPGSGMKSAKPAMARPCRPWHSICSRWPWKHDILDGKGKRIAIWT</sequence>
<comment type="caution">
    <text evidence="2">The sequence shown here is derived from an EMBL/GenBank/DDBJ whole genome shotgun (WGS) entry which is preliminary data.</text>
</comment>
<keyword evidence="3" id="KW-1185">Reference proteome</keyword>
<accession>A0A3D8T8P4</accession>
<dbReference type="EMBL" id="PDLN01000001">
    <property type="protein sequence ID" value="RDW94962.1"/>
    <property type="molecule type" value="Genomic_DNA"/>
</dbReference>
<feature type="region of interest" description="Disordered" evidence="1">
    <location>
        <begin position="1"/>
        <end position="21"/>
    </location>
</feature>
<organism evidence="2 3">
    <name type="scientific">Coleophoma crateriformis</name>
    <dbReference type="NCBI Taxonomy" id="565419"/>
    <lineage>
        <taxon>Eukaryota</taxon>
        <taxon>Fungi</taxon>
        <taxon>Dikarya</taxon>
        <taxon>Ascomycota</taxon>
        <taxon>Pezizomycotina</taxon>
        <taxon>Leotiomycetes</taxon>
        <taxon>Helotiales</taxon>
        <taxon>Dermateaceae</taxon>
        <taxon>Coleophoma</taxon>
    </lineage>
</organism>
<feature type="region of interest" description="Disordered" evidence="1">
    <location>
        <begin position="75"/>
        <end position="96"/>
    </location>
</feature>
<gene>
    <name evidence="2" type="ORF">BP5796_00725</name>
</gene>
<proteinExistence type="predicted"/>